<dbReference type="InterPro" id="IPR052164">
    <property type="entry name" value="Anthracycline_SecMetBiosynth"/>
</dbReference>
<name>A0A8K0SJK6_9HYPO</name>
<gene>
    <name evidence="2" type="ORF">B0I35DRAFT_412646</name>
</gene>
<dbReference type="InterPro" id="IPR037523">
    <property type="entry name" value="VOC_core"/>
</dbReference>
<dbReference type="Proteomes" id="UP000813444">
    <property type="component" value="Unassembled WGS sequence"/>
</dbReference>
<reference evidence="2" key="1">
    <citation type="journal article" date="2021" name="Nat. Commun.">
        <title>Genetic determinants of endophytism in the Arabidopsis root mycobiome.</title>
        <authorList>
            <person name="Mesny F."/>
            <person name="Miyauchi S."/>
            <person name="Thiergart T."/>
            <person name="Pickel B."/>
            <person name="Atanasova L."/>
            <person name="Karlsson M."/>
            <person name="Huettel B."/>
            <person name="Barry K.W."/>
            <person name="Haridas S."/>
            <person name="Chen C."/>
            <person name="Bauer D."/>
            <person name="Andreopoulos W."/>
            <person name="Pangilinan J."/>
            <person name="LaButti K."/>
            <person name="Riley R."/>
            <person name="Lipzen A."/>
            <person name="Clum A."/>
            <person name="Drula E."/>
            <person name="Henrissat B."/>
            <person name="Kohler A."/>
            <person name="Grigoriev I.V."/>
            <person name="Martin F.M."/>
            <person name="Hacquard S."/>
        </authorList>
    </citation>
    <scope>NUCLEOTIDE SEQUENCE</scope>
    <source>
        <strain evidence="2">MPI-CAGE-CH-0235</strain>
    </source>
</reference>
<dbReference type="Pfam" id="PF00903">
    <property type="entry name" value="Glyoxalase"/>
    <property type="match status" value="1"/>
</dbReference>
<dbReference type="PANTHER" id="PTHR33993">
    <property type="entry name" value="GLYOXALASE-RELATED"/>
    <property type="match status" value="1"/>
</dbReference>
<dbReference type="Gene3D" id="3.10.180.10">
    <property type="entry name" value="2,3-Dihydroxybiphenyl 1,2-Dioxygenase, domain 1"/>
    <property type="match status" value="1"/>
</dbReference>
<dbReference type="CDD" id="cd07247">
    <property type="entry name" value="SgaA_N_like"/>
    <property type="match status" value="1"/>
</dbReference>
<dbReference type="PANTHER" id="PTHR33993:SF2">
    <property type="entry name" value="VOC DOMAIN-CONTAINING PROTEIN"/>
    <property type="match status" value="1"/>
</dbReference>
<evidence type="ECO:0000313" key="3">
    <source>
        <dbReference type="Proteomes" id="UP000813444"/>
    </source>
</evidence>
<evidence type="ECO:0000259" key="1">
    <source>
        <dbReference type="PROSITE" id="PS51819"/>
    </source>
</evidence>
<accession>A0A8K0SJK6</accession>
<dbReference type="PROSITE" id="PS51819">
    <property type="entry name" value="VOC"/>
    <property type="match status" value="1"/>
</dbReference>
<comment type="caution">
    <text evidence="2">The sequence shown here is derived from an EMBL/GenBank/DDBJ whole genome shotgun (WGS) entry which is preliminary data.</text>
</comment>
<dbReference type="EMBL" id="JAGPNK010000013">
    <property type="protein sequence ID" value="KAH7309772.1"/>
    <property type="molecule type" value="Genomic_DNA"/>
</dbReference>
<evidence type="ECO:0000313" key="2">
    <source>
        <dbReference type="EMBL" id="KAH7309772.1"/>
    </source>
</evidence>
<organism evidence="2 3">
    <name type="scientific">Stachybotrys elegans</name>
    <dbReference type="NCBI Taxonomy" id="80388"/>
    <lineage>
        <taxon>Eukaryota</taxon>
        <taxon>Fungi</taxon>
        <taxon>Dikarya</taxon>
        <taxon>Ascomycota</taxon>
        <taxon>Pezizomycotina</taxon>
        <taxon>Sordariomycetes</taxon>
        <taxon>Hypocreomycetidae</taxon>
        <taxon>Hypocreales</taxon>
        <taxon>Stachybotryaceae</taxon>
        <taxon>Stachybotrys</taxon>
    </lineage>
</organism>
<dbReference type="OrthoDB" id="447346at2759"/>
<feature type="domain" description="VOC" evidence="1">
    <location>
        <begin position="5"/>
        <end position="121"/>
    </location>
</feature>
<proteinExistence type="predicted"/>
<dbReference type="SUPFAM" id="SSF54593">
    <property type="entry name" value="Glyoxalase/Bleomycin resistance protein/Dihydroxybiphenyl dioxygenase"/>
    <property type="match status" value="1"/>
</dbReference>
<dbReference type="InterPro" id="IPR004360">
    <property type="entry name" value="Glyas_Fos-R_dOase_dom"/>
</dbReference>
<keyword evidence="3" id="KW-1185">Reference proteome</keyword>
<sequence>MASLTLGSTTAIEITAQDAARAKQFYASVFGWIFSETSGSSMIKIVPQGAILGGGIRPESSGSRAGPGGVTVYLSAVDIKKTLEAIEQSGGSILEPAKRQEPGFAARFADTEGNVFGLFSLA</sequence>
<dbReference type="AlphaFoldDB" id="A0A8K0SJK6"/>
<protein>
    <submittedName>
        <fullName evidence="2">Glyoxalase/bleomycin resistance protein/dioxygenase</fullName>
    </submittedName>
</protein>
<dbReference type="InterPro" id="IPR029068">
    <property type="entry name" value="Glyas_Bleomycin-R_OHBP_Dase"/>
</dbReference>